<comment type="pathway">
    <text evidence="2 9">Sulfur metabolism; hydrogen sulfide biosynthesis; sulfite from sulfate: step 1/3.</text>
</comment>
<dbReference type="Pfam" id="PF01583">
    <property type="entry name" value="APS_kinase"/>
    <property type="match status" value="1"/>
</dbReference>
<dbReference type="InterPro" id="IPR002891">
    <property type="entry name" value="APS"/>
</dbReference>
<organism evidence="14 15">
    <name type="scientific">Limnochorda pilosa</name>
    <dbReference type="NCBI Taxonomy" id="1555112"/>
    <lineage>
        <taxon>Bacteria</taxon>
        <taxon>Bacillati</taxon>
        <taxon>Bacillota</taxon>
        <taxon>Limnochordia</taxon>
        <taxon>Limnochordales</taxon>
        <taxon>Limnochordaceae</taxon>
        <taxon>Limnochorda</taxon>
    </lineage>
</organism>
<evidence type="ECO:0000256" key="3">
    <source>
        <dbReference type="ARBA" id="ARBA00022679"/>
    </source>
</evidence>
<dbReference type="Proteomes" id="UP000065807">
    <property type="component" value="Chromosome"/>
</dbReference>
<dbReference type="GO" id="GO:0005524">
    <property type="term" value="F:ATP binding"/>
    <property type="evidence" value="ECO:0007669"/>
    <property type="project" value="UniProtKB-UniRule"/>
</dbReference>
<dbReference type="PANTHER" id="PTHR42700">
    <property type="entry name" value="SULFATE ADENYLYLTRANSFERASE"/>
    <property type="match status" value="1"/>
</dbReference>
<gene>
    <name evidence="9" type="primary">sat</name>
    <name evidence="8" type="synonym">cysC</name>
    <name evidence="14" type="ORF">LIP_3354</name>
</gene>
<comment type="similarity">
    <text evidence="9">Belongs to the sulfate adenylyltransferase family.</text>
</comment>
<dbReference type="SUPFAM" id="SSF52374">
    <property type="entry name" value="Nucleotidylyl transferase"/>
    <property type="match status" value="1"/>
</dbReference>
<evidence type="ECO:0000256" key="4">
    <source>
        <dbReference type="ARBA" id="ARBA00022695"/>
    </source>
</evidence>
<dbReference type="KEGG" id="lpil:LIP_3354"/>
<dbReference type="InterPro" id="IPR002650">
    <property type="entry name" value="Sulphate_adenylyltransferase"/>
</dbReference>
<evidence type="ECO:0000256" key="5">
    <source>
        <dbReference type="ARBA" id="ARBA00022741"/>
    </source>
</evidence>
<dbReference type="InterPro" id="IPR024951">
    <property type="entry name" value="Sulfurylase_cat_dom"/>
</dbReference>
<dbReference type="STRING" id="1555112.LIP_3354"/>
<dbReference type="NCBIfam" id="NF003166">
    <property type="entry name" value="PRK04149.1"/>
    <property type="match status" value="1"/>
</dbReference>
<dbReference type="InterPro" id="IPR025980">
    <property type="entry name" value="ATP-Sase_PUA-like_dom"/>
</dbReference>
<dbReference type="PATRIC" id="fig|1555112.3.peg.3388"/>
<keyword evidence="4 9" id="KW-0548">Nucleotidyltransferase</keyword>
<keyword evidence="8" id="KW-0597">Phosphoprotein</keyword>
<dbReference type="EMBL" id="AP014924">
    <property type="protein sequence ID" value="BAS29166.1"/>
    <property type="molecule type" value="Genomic_DNA"/>
</dbReference>
<evidence type="ECO:0000256" key="1">
    <source>
        <dbReference type="ARBA" id="ARBA00001823"/>
    </source>
</evidence>
<dbReference type="GO" id="GO:0010134">
    <property type="term" value="P:sulfate assimilation via adenylyl sulfate reduction"/>
    <property type="evidence" value="ECO:0007669"/>
    <property type="project" value="TreeGrafter"/>
</dbReference>
<dbReference type="NCBIfam" id="TIGR00455">
    <property type="entry name" value="apsK"/>
    <property type="match status" value="1"/>
</dbReference>
<evidence type="ECO:0000259" key="12">
    <source>
        <dbReference type="Pfam" id="PF01747"/>
    </source>
</evidence>
<feature type="binding site" evidence="8">
    <location>
        <begin position="10"/>
        <end position="17"/>
    </location>
    <ligand>
        <name>ATP</name>
        <dbReference type="ChEBI" id="CHEBI:30616"/>
    </ligand>
</feature>
<dbReference type="HAMAP" id="MF_00066">
    <property type="entry name" value="Sulf_adenylyltr"/>
    <property type="match status" value="1"/>
</dbReference>
<dbReference type="Gene3D" id="3.40.50.300">
    <property type="entry name" value="P-loop containing nucleotide triphosphate hydrolases"/>
    <property type="match status" value="1"/>
</dbReference>
<dbReference type="CDD" id="cd02027">
    <property type="entry name" value="APSK"/>
    <property type="match status" value="1"/>
</dbReference>
<protein>
    <recommendedName>
        <fullName evidence="8 9">Multifunctional fusion protein</fullName>
    </recommendedName>
    <domain>
        <recommendedName>
            <fullName evidence="8">Adenylyl-sulfate kinase</fullName>
            <ecNumber evidence="8">2.7.1.25</ecNumber>
        </recommendedName>
        <alternativeName>
            <fullName evidence="8">APS kinase</fullName>
        </alternativeName>
        <alternativeName>
            <fullName evidence="8">ATP adenosine-5'-phosphosulfate 3'-phosphotransferase</fullName>
        </alternativeName>
        <alternativeName>
            <fullName evidence="8">Adenosine-5'-phosphosulfate kinase</fullName>
        </alternativeName>
    </domain>
    <domain>
        <recommendedName>
            <fullName evidence="9">Sulfate adenylyltransferase</fullName>
            <ecNumber evidence="9">2.7.7.4</ecNumber>
        </recommendedName>
        <alternativeName>
            <fullName evidence="9">ATP-sulfurylase</fullName>
        </alternativeName>
        <alternativeName>
            <fullName evidence="9">Sulfate adenylate transferase</fullName>
            <shortName evidence="9">SAT</shortName>
        </alternativeName>
    </domain>
</protein>
<dbReference type="InterPro" id="IPR015947">
    <property type="entry name" value="PUA-like_sf"/>
</dbReference>
<keyword evidence="5 9" id="KW-0547">Nucleotide-binding</keyword>
<dbReference type="EC" id="2.7.1.25" evidence="8"/>
<dbReference type="Gene3D" id="3.10.400.10">
    <property type="entry name" value="Sulfate adenylyltransferase"/>
    <property type="match status" value="1"/>
</dbReference>
<reference evidence="15" key="1">
    <citation type="submission" date="2015-07" db="EMBL/GenBank/DDBJ databases">
        <title>Complete genome sequence and phylogenetic analysis of Limnochorda pilosa.</title>
        <authorList>
            <person name="Watanabe M."/>
            <person name="Kojima H."/>
            <person name="Fukui M."/>
        </authorList>
    </citation>
    <scope>NUCLEOTIDE SEQUENCE [LARGE SCALE GENOMIC DNA]</scope>
    <source>
        <strain evidence="15">HC45</strain>
    </source>
</reference>
<dbReference type="Gene3D" id="3.40.50.620">
    <property type="entry name" value="HUPs"/>
    <property type="match status" value="1"/>
</dbReference>
<evidence type="ECO:0000259" key="11">
    <source>
        <dbReference type="Pfam" id="PF01583"/>
    </source>
</evidence>
<feature type="region of interest" description="Disordered" evidence="10">
    <location>
        <begin position="210"/>
        <end position="231"/>
    </location>
</feature>
<dbReference type="SUPFAM" id="SSF52540">
    <property type="entry name" value="P-loop containing nucleoside triphosphate hydrolases"/>
    <property type="match status" value="1"/>
</dbReference>
<evidence type="ECO:0000256" key="8">
    <source>
        <dbReference type="HAMAP-Rule" id="MF_00065"/>
    </source>
</evidence>
<feature type="domain" description="APS kinase" evidence="11">
    <location>
        <begin position="2"/>
        <end position="149"/>
    </location>
</feature>
<dbReference type="InterPro" id="IPR027417">
    <property type="entry name" value="P-loop_NTPase"/>
</dbReference>
<dbReference type="AlphaFoldDB" id="A0A0K2SQ01"/>
<dbReference type="NCBIfam" id="TIGR00339">
    <property type="entry name" value="sopT"/>
    <property type="match status" value="1"/>
</dbReference>
<evidence type="ECO:0000256" key="6">
    <source>
        <dbReference type="ARBA" id="ARBA00022840"/>
    </source>
</evidence>
<proteinExistence type="inferred from homology"/>
<keyword evidence="15" id="KW-1185">Reference proteome</keyword>
<dbReference type="GO" id="GO:0004020">
    <property type="term" value="F:adenylylsulfate kinase activity"/>
    <property type="evidence" value="ECO:0007669"/>
    <property type="project" value="UniProtKB-UniRule"/>
</dbReference>
<dbReference type="InterPro" id="IPR059117">
    <property type="entry name" value="APS_kinase_dom"/>
</dbReference>
<reference evidence="15" key="2">
    <citation type="journal article" date="2016" name="Int. J. Syst. Evol. Microbiol.">
        <title>Complete genome sequence and cell structure of Limnochorda pilosa, a Gram-negative spore-former within the phylum Firmicutes.</title>
        <authorList>
            <person name="Watanabe M."/>
            <person name="Kojima H."/>
            <person name="Fukui M."/>
        </authorList>
    </citation>
    <scope>NUCLEOTIDE SEQUENCE [LARGE SCALE GENOMIC DNA]</scope>
    <source>
        <strain evidence="15">HC45</strain>
    </source>
</reference>
<evidence type="ECO:0000256" key="10">
    <source>
        <dbReference type="SAM" id="MobiDB-lite"/>
    </source>
</evidence>
<keyword evidence="3 9" id="KW-0808">Transferase</keyword>
<dbReference type="GO" id="GO:0004781">
    <property type="term" value="F:sulfate adenylyltransferase (ATP) activity"/>
    <property type="evidence" value="ECO:0007669"/>
    <property type="project" value="UniProtKB-UniRule"/>
</dbReference>
<evidence type="ECO:0000313" key="14">
    <source>
        <dbReference type="EMBL" id="BAS29166.1"/>
    </source>
</evidence>
<dbReference type="GO" id="GO:0070814">
    <property type="term" value="P:hydrogen sulfide biosynthetic process"/>
    <property type="evidence" value="ECO:0007669"/>
    <property type="project" value="UniProtKB-UniRule"/>
</dbReference>
<evidence type="ECO:0000313" key="15">
    <source>
        <dbReference type="Proteomes" id="UP000065807"/>
    </source>
</evidence>
<comment type="similarity">
    <text evidence="8">Belongs to the APS kinase family.</text>
</comment>
<dbReference type="EC" id="2.7.7.4" evidence="9"/>
<comment type="catalytic activity">
    <reaction evidence="7 9">
        <text>sulfate + ATP + H(+) = adenosine 5'-phosphosulfate + diphosphate</text>
        <dbReference type="Rhea" id="RHEA:18133"/>
        <dbReference type="ChEBI" id="CHEBI:15378"/>
        <dbReference type="ChEBI" id="CHEBI:16189"/>
        <dbReference type="ChEBI" id="CHEBI:30616"/>
        <dbReference type="ChEBI" id="CHEBI:33019"/>
        <dbReference type="ChEBI" id="CHEBI:58243"/>
        <dbReference type="EC" id="2.7.7.4"/>
    </reaction>
</comment>
<dbReference type="InterPro" id="IPR014729">
    <property type="entry name" value="Rossmann-like_a/b/a_fold"/>
</dbReference>
<accession>A0A0K2SQ01</accession>
<dbReference type="CDD" id="cd00517">
    <property type="entry name" value="ATPS"/>
    <property type="match status" value="1"/>
</dbReference>
<dbReference type="NCBIfam" id="NF003013">
    <property type="entry name" value="PRK03846.1"/>
    <property type="match status" value="1"/>
</dbReference>
<evidence type="ECO:0000256" key="7">
    <source>
        <dbReference type="ARBA" id="ARBA00049370"/>
    </source>
</evidence>
<dbReference type="GO" id="GO:0019379">
    <property type="term" value="P:sulfate assimilation, phosphoadenylyl sulfate reduction by phosphoadenylyl-sulfate reductase (thioredoxin)"/>
    <property type="evidence" value="ECO:0007669"/>
    <property type="project" value="TreeGrafter"/>
</dbReference>
<dbReference type="InterPro" id="IPR020792">
    <property type="entry name" value="SO4_adenylyltransferase_pro"/>
</dbReference>
<evidence type="ECO:0000256" key="2">
    <source>
        <dbReference type="ARBA" id="ARBA00005048"/>
    </source>
</evidence>
<feature type="domain" description="Sulphate adenylyltransferase catalytic" evidence="12">
    <location>
        <begin position="394"/>
        <end position="603"/>
    </location>
</feature>
<keyword evidence="8" id="KW-0418">Kinase</keyword>
<feature type="active site" description="Phosphoserine intermediate" evidence="8">
    <location>
        <position position="84"/>
    </location>
</feature>
<evidence type="ECO:0000259" key="13">
    <source>
        <dbReference type="Pfam" id="PF14306"/>
    </source>
</evidence>
<evidence type="ECO:0000256" key="9">
    <source>
        <dbReference type="HAMAP-Rule" id="MF_00066"/>
    </source>
</evidence>
<keyword evidence="6 9" id="KW-0067">ATP-binding</keyword>
<dbReference type="SUPFAM" id="SSF88697">
    <property type="entry name" value="PUA domain-like"/>
    <property type="match status" value="1"/>
</dbReference>
<dbReference type="NCBIfam" id="NF002059">
    <property type="entry name" value="PRK00889.1"/>
    <property type="match status" value="1"/>
</dbReference>
<feature type="domain" description="ATP-sulfurylase PUA-like" evidence="13">
    <location>
        <begin position="228"/>
        <end position="385"/>
    </location>
</feature>
<dbReference type="Pfam" id="PF14306">
    <property type="entry name" value="PUA_2"/>
    <property type="match status" value="1"/>
</dbReference>
<name>A0A0K2SQ01_LIMPI</name>
<comment type="pathway">
    <text evidence="8">Sulfur metabolism; hydrogen sulfide biosynthesis; sulfite from sulfate: step 2/3.</text>
</comment>
<dbReference type="PANTHER" id="PTHR42700:SF1">
    <property type="entry name" value="SULFATE ADENYLYLTRANSFERASE"/>
    <property type="match status" value="1"/>
</dbReference>
<dbReference type="GO" id="GO:0005737">
    <property type="term" value="C:cytoplasm"/>
    <property type="evidence" value="ECO:0007669"/>
    <property type="project" value="TreeGrafter"/>
</dbReference>
<dbReference type="InterPro" id="IPR050512">
    <property type="entry name" value="Sulf_AdTrans/APS_kinase"/>
</dbReference>
<dbReference type="UniPathway" id="UPA00140">
    <property type="reaction ID" value="UER00204"/>
</dbReference>
<dbReference type="Pfam" id="PF01747">
    <property type="entry name" value="ATP-sulfurylase"/>
    <property type="match status" value="1"/>
</dbReference>
<sequence>MRGVTVWFTGLSGAGKTTVAKAVEVALRARGVRVERLDGDVVRQSLTRDLGFSREDRDRNIERVAFVAKLLTRNGVICLASFISPYRAVRAQARREVGEFLEVFVSAPMETLLERDVKGLYRKAMAGEIPNFTGVSDPYEPPEHPDLLLRTDQETVDGCAARVIHLLEQRGYLSAGNGAAHRVVLEVNGVGSAAGHGISDGGTVVARYEPPEGQGGRSAQRPWPGPVEPHGGVLVNRELEGEAREEALRRARELVAVELDERELADLEMIGVGALSPLGGFMRRLEYETVVETMRLADGLVWSMPVTLAVSWEEAARIREGQEVALVTPGDRRTVGLMHITEVFPYDRRREAERVFGTSDEAHPGVARLYRQGEVYLGGPVWVLDRPGREAFGRYRLTPAETRRAFQERGWRAVVAFQTRNPIHRAHEYIQKCALETVDGLLLHPLVGATKADDVPAEVRLRSYETILERYYPREQVLLAVFPAAMRYAGPREAVFHAISRKNYGCTHFIVGRDHAGVASYYGTYAAQEVFDRFRPDELGIGILKFEHSFFCRRCGQMATAKTCPHGAEDHVVLSGTRVRAMLRAGELPPPEFTRPEVAQVLWQRASTG</sequence>
<comment type="function">
    <text evidence="8">Catalyzes the synthesis of activated sulfate.</text>
</comment>
<dbReference type="HAMAP" id="MF_00065">
    <property type="entry name" value="Adenylyl_sulf_kinase"/>
    <property type="match status" value="1"/>
</dbReference>
<comment type="catalytic activity">
    <reaction evidence="1 8">
        <text>adenosine 5'-phosphosulfate + ATP = 3'-phosphoadenylyl sulfate + ADP + H(+)</text>
        <dbReference type="Rhea" id="RHEA:24152"/>
        <dbReference type="ChEBI" id="CHEBI:15378"/>
        <dbReference type="ChEBI" id="CHEBI:30616"/>
        <dbReference type="ChEBI" id="CHEBI:58243"/>
        <dbReference type="ChEBI" id="CHEBI:58339"/>
        <dbReference type="ChEBI" id="CHEBI:456216"/>
        <dbReference type="EC" id="2.7.1.25"/>
    </reaction>
</comment>